<dbReference type="PROSITE" id="PS51462">
    <property type="entry name" value="NUDIX"/>
    <property type="match status" value="1"/>
</dbReference>
<dbReference type="InterPro" id="IPR000086">
    <property type="entry name" value="NUDIX_hydrolase_dom"/>
</dbReference>
<dbReference type="Gene3D" id="3.90.79.10">
    <property type="entry name" value="Nucleoside Triphosphate Pyrophosphohydrolase"/>
    <property type="match status" value="1"/>
</dbReference>
<evidence type="ECO:0000313" key="5">
    <source>
        <dbReference type="Proteomes" id="UP000500857"/>
    </source>
</evidence>
<dbReference type="SUPFAM" id="SSF55811">
    <property type="entry name" value="Nudix"/>
    <property type="match status" value="1"/>
</dbReference>
<dbReference type="KEGG" id="oxy:HCG48_11220"/>
<dbReference type="RefSeq" id="WP_168569225.1">
    <property type="nucleotide sequence ID" value="NZ_CP051167.1"/>
</dbReference>
<dbReference type="PRINTS" id="PR00502">
    <property type="entry name" value="NUDIXFAMILY"/>
</dbReference>
<keyword evidence="5" id="KW-1185">Reference proteome</keyword>
<protein>
    <submittedName>
        <fullName evidence="4">NUDIX domain-containing protein</fullName>
    </submittedName>
</protein>
<dbReference type="PANTHER" id="PTHR22769">
    <property type="entry name" value="MUTT/NUDIX HYDROLASE"/>
    <property type="match status" value="1"/>
</dbReference>
<dbReference type="Proteomes" id="UP000500857">
    <property type="component" value="Chromosome"/>
</dbReference>
<dbReference type="AlphaFoldDB" id="A0A6H1TYS5"/>
<dbReference type="GO" id="GO:0044715">
    <property type="term" value="F:8-oxo-dGDP phosphatase activity"/>
    <property type="evidence" value="ECO:0007669"/>
    <property type="project" value="TreeGrafter"/>
</dbReference>
<dbReference type="InterPro" id="IPR020476">
    <property type="entry name" value="Nudix_hydrolase"/>
</dbReference>
<sequence length="153" mass="17404">MARKPIQTAFYTLVVVRSGDRFLLVQECKHNQQWYFPAGRVEAGETFVEAARREALEEAGIPIIIDGILRMEHTPLGNNARVRMIFVARPEDDTPPKTVPDNQSLGASWFSWKDLEKLSLRSPHVKEILNYLAHGGRIYPLNLISFEGAPYKI</sequence>
<gene>
    <name evidence="4" type="ORF">HCG48_11220</name>
</gene>
<dbReference type="PANTHER" id="PTHR22769:SF56">
    <property type="entry name" value="8-OXO-DGDP PHOSPHATASE NUDT18"/>
    <property type="match status" value="1"/>
</dbReference>
<dbReference type="Pfam" id="PF00293">
    <property type="entry name" value="NUDIX"/>
    <property type="match status" value="1"/>
</dbReference>
<dbReference type="PROSITE" id="PS00893">
    <property type="entry name" value="NUDIX_BOX"/>
    <property type="match status" value="1"/>
</dbReference>
<accession>A0A6H1TYS5</accession>
<dbReference type="GO" id="GO:0044716">
    <property type="term" value="F:8-oxo-GDP phosphatase activity"/>
    <property type="evidence" value="ECO:0007669"/>
    <property type="project" value="TreeGrafter"/>
</dbReference>
<organism evidence="4 5">
    <name type="scientific">Oxynema aestuarii AP17</name>
    <dbReference type="NCBI Taxonomy" id="2064643"/>
    <lineage>
        <taxon>Bacteria</taxon>
        <taxon>Bacillati</taxon>
        <taxon>Cyanobacteriota</taxon>
        <taxon>Cyanophyceae</taxon>
        <taxon>Oscillatoriophycideae</taxon>
        <taxon>Oscillatoriales</taxon>
        <taxon>Oscillatoriaceae</taxon>
        <taxon>Oxynema</taxon>
        <taxon>Oxynema aestuarii</taxon>
    </lineage>
</organism>
<name>A0A6H1TYS5_9CYAN</name>
<comment type="similarity">
    <text evidence="2">Belongs to the Nudix hydrolase family.</text>
</comment>
<keyword evidence="1 2" id="KW-0378">Hydrolase</keyword>
<evidence type="ECO:0000259" key="3">
    <source>
        <dbReference type="PROSITE" id="PS51462"/>
    </source>
</evidence>
<evidence type="ECO:0000313" key="4">
    <source>
        <dbReference type="EMBL" id="QIZ71070.1"/>
    </source>
</evidence>
<dbReference type="InterPro" id="IPR015797">
    <property type="entry name" value="NUDIX_hydrolase-like_dom_sf"/>
</dbReference>
<dbReference type="EMBL" id="CP051167">
    <property type="protein sequence ID" value="QIZ71070.1"/>
    <property type="molecule type" value="Genomic_DNA"/>
</dbReference>
<reference evidence="4 5" key="1">
    <citation type="submission" date="2020-04" db="EMBL/GenBank/DDBJ databases">
        <authorList>
            <person name="Basu S."/>
            <person name="Maruthanayagam V."/>
            <person name="Chakraborty S."/>
            <person name="Pramanik A."/>
            <person name="Mukherjee J."/>
            <person name="Brink B."/>
        </authorList>
    </citation>
    <scope>NUCLEOTIDE SEQUENCE [LARGE SCALE GENOMIC DNA]</scope>
    <source>
        <strain evidence="4 5">AP17</strain>
    </source>
</reference>
<evidence type="ECO:0000256" key="2">
    <source>
        <dbReference type="RuleBase" id="RU003476"/>
    </source>
</evidence>
<proteinExistence type="inferred from homology"/>
<evidence type="ECO:0000256" key="1">
    <source>
        <dbReference type="ARBA" id="ARBA00022801"/>
    </source>
</evidence>
<feature type="domain" description="Nudix hydrolase" evidence="3">
    <location>
        <begin position="5"/>
        <end position="133"/>
    </location>
</feature>
<dbReference type="InterPro" id="IPR020084">
    <property type="entry name" value="NUDIX_hydrolase_CS"/>
</dbReference>